<evidence type="ECO:0000313" key="2">
    <source>
        <dbReference type="EMBL" id="TSE18949.1"/>
    </source>
</evidence>
<dbReference type="EMBL" id="VJNC01000020">
    <property type="protein sequence ID" value="TSE18949.1"/>
    <property type="molecule type" value="Genomic_DNA"/>
</dbReference>
<gene>
    <name evidence="1" type="ORF">EDC36_12045</name>
    <name evidence="2" type="ORF">Tigna_02396</name>
</gene>
<accession>A0A4R3L3C1</accession>
<dbReference type="Proteomes" id="UP000315577">
    <property type="component" value="Unassembled WGS sequence"/>
</dbReference>
<sequence>MQKAIIDLNTNAIVGIANDGFIPEKHQLLLDLPEDFNPDDVAEWAYDGHGLTRDPVALLERAKAARKARIKAEAARLIEATDWKLERAREREAAGWATLAEVDAVLAEREAIRRSSDAAEAAVDALTDVGSVQRFTWAVDVPVAPPRRLTHKAFSDRFTDAEMQAILAAAEANAALKAWWEKFRLASDINLDDPQTIAGVQALEIAGLISAGRAAEVLALAAVGHTAS</sequence>
<dbReference type="AlphaFoldDB" id="A0A4R3L3C1"/>
<evidence type="ECO:0000313" key="4">
    <source>
        <dbReference type="Proteomes" id="UP000315577"/>
    </source>
</evidence>
<organism evidence="1 3">
    <name type="scientific">Tepidimonas ignava</name>
    <dbReference type="NCBI Taxonomy" id="114249"/>
    <lineage>
        <taxon>Bacteria</taxon>
        <taxon>Pseudomonadati</taxon>
        <taxon>Pseudomonadota</taxon>
        <taxon>Betaproteobacteria</taxon>
        <taxon>Burkholderiales</taxon>
        <taxon>Tepidimonas</taxon>
    </lineage>
</organism>
<evidence type="ECO:0000313" key="3">
    <source>
        <dbReference type="Proteomes" id="UP000295536"/>
    </source>
</evidence>
<evidence type="ECO:0000313" key="1">
    <source>
        <dbReference type="EMBL" id="TCS94123.1"/>
    </source>
</evidence>
<name>A0A4R3L3C1_9BURK</name>
<comment type="caution">
    <text evidence="1">The sequence shown here is derived from an EMBL/GenBank/DDBJ whole genome shotgun (WGS) entry which is preliminary data.</text>
</comment>
<reference evidence="1 3" key="1">
    <citation type="submission" date="2019-03" db="EMBL/GenBank/DDBJ databases">
        <title>Genomic Encyclopedia of Type Strains, Phase IV (KMG-IV): sequencing the most valuable type-strain genomes for metagenomic binning, comparative biology and taxonomic classification.</title>
        <authorList>
            <person name="Goeker M."/>
        </authorList>
    </citation>
    <scope>NUCLEOTIDE SEQUENCE [LARGE SCALE GENOMIC DNA]</scope>
    <source>
        <strain evidence="1 3">DSM 12034</strain>
    </source>
</reference>
<reference evidence="2 4" key="2">
    <citation type="submission" date="2019-07" db="EMBL/GenBank/DDBJ databases">
        <title>Tepidimonas ignava SPS-1037 draft genome.</title>
        <authorList>
            <person name="Da Costa M.S."/>
            <person name="Froufe H.J.C."/>
            <person name="Egas C."/>
            <person name="Albuquerque L."/>
        </authorList>
    </citation>
    <scope>NUCLEOTIDE SEQUENCE [LARGE SCALE GENOMIC DNA]</scope>
    <source>
        <strain evidence="2 4">SPS-1037</strain>
    </source>
</reference>
<proteinExistence type="predicted"/>
<dbReference type="OrthoDB" id="8914081at2"/>
<dbReference type="RefSeq" id="WP_132963598.1">
    <property type="nucleotide sequence ID" value="NZ_SMAH01000020.1"/>
</dbReference>
<dbReference type="EMBL" id="SMAH01000020">
    <property type="protein sequence ID" value="TCS94123.1"/>
    <property type="molecule type" value="Genomic_DNA"/>
</dbReference>
<protein>
    <submittedName>
        <fullName evidence="1">Uncharacterized protein</fullName>
    </submittedName>
</protein>
<dbReference type="Proteomes" id="UP000295536">
    <property type="component" value="Unassembled WGS sequence"/>
</dbReference>
<keyword evidence="4" id="KW-1185">Reference proteome</keyword>